<dbReference type="InterPro" id="IPR016181">
    <property type="entry name" value="Acyl_CoA_acyltransferase"/>
</dbReference>
<keyword evidence="6" id="KW-1185">Reference proteome</keyword>
<comment type="catalytic activity">
    <reaction evidence="4">
        <text>L-phenylalanyl-tRNA(Phe) + an N-terminal L-alpha-aminoacyl-[protein] = an N-terminal L-phenylalanyl-L-alpha-aminoacyl-[protein] + tRNA(Phe)</text>
        <dbReference type="Rhea" id="RHEA:43632"/>
        <dbReference type="Rhea" id="RHEA-COMP:9668"/>
        <dbReference type="Rhea" id="RHEA-COMP:9699"/>
        <dbReference type="Rhea" id="RHEA-COMP:10636"/>
        <dbReference type="Rhea" id="RHEA-COMP:10637"/>
        <dbReference type="ChEBI" id="CHEBI:78442"/>
        <dbReference type="ChEBI" id="CHEBI:78531"/>
        <dbReference type="ChEBI" id="CHEBI:78597"/>
        <dbReference type="ChEBI" id="CHEBI:83561"/>
        <dbReference type="EC" id="2.3.2.6"/>
    </reaction>
</comment>
<accession>A0A1H0KKT9</accession>
<keyword evidence="1 4" id="KW-0963">Cytoplasm</keyword>
<dbReference type="InterPro" id="IPR042203">
    <property type="entry name" value="Leu/Phe-tRNA_Trfase_C"/>
</dbReference>
<comment type="function">
    <text evidence="4">Functions in the N-end rule pathway of protein degradation where it conjugates Leu, Phe and, less efficiently, Met from aminoacyl-tRNAs to the N-termini of proteins containing an N-terminal arginine or lysine.</text>
</comment>
<reference evidence="5 6" key="1">
    <citation type="submission" date="2016-10" db="EMBL/GenBank/DDBJ databases">
        <authorList>
            <person name="de Groot N.N."/>
        </authorList>
    </citation>
    <scope>NUCLEOTIDE SEQUENCE [LARGE SCALE GENOMIC DNA]</scope>
    <source>
        <strain evidence="5 6">CGMCC 1.11147</strain>
    </source>
</reference>
<dbReference type="HAMAP" id="MF_00688">
    <property type="entry name" value="Leu_Phe_trans"/>
    <property type="match status" value="1"/>
</dbReference>
<sequence>MTVPIEPPPTRWVFGDPARFDPTDDLVGIGADFEPGTLLAAYRHGVFPMPGDGAGDPPYWFCPVERGVLPLDRLVVSRSLRRAMRGFEIRVDTAVAEVIDACADPTRPSGWINREIRDAYLRLHELGWVHSVEAWRDGQLEGGLYGVSLGGLFAGESMFHRARDASKVALVGLVDLLSDDRAGERLVDTQWVTPHLSTLGVTTISRSDYLRRLPNLLGVPEAPGLARGPST</sequence>
<dbReference type="EC" id="2.3.2.6" evidence="4"/>
<dbReference type="Pfam" id="PF03588">
    <property type="entry name" value="Leu_Phe_trans"/>
    <property type="match status" value="1"/>
</dbReference>
<dbReference type="STRING" id="1005944.SAMN05192576_0063"/>
<dbReference type="GO" id="GO:0005737">
    <property type="term" value="C:cytoplasm"/>
    <property type="evidence" value="ECO:0007669"/>
    <property type="project" value="UniProtKB-SubCell"/>
</dbReference>
<evidence type="ECO:0000313" key="5">
    <source>
        <dbReference type="EMBL" id="SDO56515.1"/>
    </source>
</evidence>
<dbReference type="Proteomes" id="UP000199004">
    <property type="component" value="Unassembled WGS sequence"/>
</dbReference>
<keyword evidence="2 4" id="KW-0808">Transferase</keyword>
<evidence type="ECO:0000313" key="6">
    <source>
        <dbReference type="Proteomes" id="UP000199004"/>
    </source>
</evidence>
<dbReference type="EMBL" id="FNIC01000010">
    <property type="protein sequence ID" value="SDO56515.1"/>
    <property type="molecule type" value="Genomic_DNA"/>
</dbReference>
<comment type="subcellular location">
    <subcellularLocation>
        <location evidence="4">Cytoplasm</location>
    </subcellularLocation>
</comment>
<dbReference type="Gene3D" id="3.40.630.70">
    <property type="entry name" value="Leucyl/phenylalanyl-tRNA-protein transferase, C-terminal domain"/>
    <property type="match status" value="1"/>
</dbReference>
<dbReference type="AlphaFoldDB" id="A0A1H0KKT9"/>
<dbReference type="PANTHER" id="PTHR30098">
    <property type="entry name" value="LEUCYL/PHENYLALANYL-TRNA--PROTEIN TRANSFERASE"/>
    <property type="match status" value="1"/>
</dbReference>
<evidence type="ECO:0000256" key="1">
    <source>
        <dbReference type="ARBA" id="ARBA00022490"/>
    </source>
</evidence>
<dbReference type="Gene3D" id="3.30.70.3550">
    <property type="entry name" value="Leucyl/phenylalanyl-tRNA-protein transferase, N-terminal domain"/>
    <property type="match status" value="1"/>
</dbReference>
<dbReference type="SUPFAM" id="SSF55729">
    <property type="entry name" value="Acyl-CoA N-acyltransferases (Nat)"/>
    <property type="match status" value="1"/>
</dbReference>
<dbReference type="GO" id="GO:0008914">
    <property type="term" value="F:leucyl-tRNA--protein transferase activity"/>
    <property type="evidence" value="ECO:0007669"/>
    <property type="project" value="UniProtKB-UniRule"/>
</dbReference>
<comment type="catalytic activity">
    <reaction evidence="4">
        <text>N-terminal L-arginyl-[protein] + L-leucyl-tRNA(Leu) = N-terminal L-leucyl-L-arginyl-[protein] + tRNA(Leu) + H(+)</text>
        <dbReference type="Rhea" id="RHEA:50416"/>
        <dbReference type="Rhea" id="RHEA-COMP:9613"/>
        <dbReference type="Rhea" id="RHEA-COMP:9622"/>
        <dbReference type="Rhea" id="RHEA-COMP:12672"/>
        <dbReference type="Rhea" id="RHEA-COMP:12673"/>
        <dbReference type="ChEBI" id="CHEBI:15378"/>
        <dbReference type="ChEBI" id="CHEBI:64719"/>
        <dbReference type="ChEBI" id="CHEBI:78442"/>
        <dbReference type="ChEBI" id="CHEBI:78494"/>
        <dbReference type="ChEBI" id="CHEBI:133044"/>
        <dbReference type="EC" id="2.3.2.6"/>
    </reaction>
</comment>
<evidence type="ECO:0000256" key="2">
    <source>
        <dbReference type="ARBA" id="ARBA00022679"/>
    </source>
</evidence>
<dbReference type="InterPro" id="IPR042221">
    <property type="entry name" value="Leu/Phe-tRNA_Trfase_N"/>
</dbReference>
<proteinExistence type="inferred from homology"/>
<comment type="catalytic activity">
    <reaction evidence="4">
        <text>N-terminal L-lysyl-[protein] + L-leucyl-tRNA(Leu) = N-terminal L-leucyl-L-lysyl-[protein] + tRNA(Leu) + H(+)</text>
        <dbReference type="Rhea" id="RHEA:12340"/>
        <dbReference type="Rhea" id="RHEA-COMP:9613"/>
        <dbReference type="Rhea" id="RHEA-COMP:9622"/>
        <dbReference type="Rhea" id="RHEA-COMP:12670"/>
        <dbReference type="Rhea" id="RHEA-COMP:12671"/>
        <dbReference type="ChEBI" id="CHEBI:15378"/>
        <dbReference type="ChEBI" id="CHEBI:65249"/>
        <dbReference type="ChEBI" id="CHEBI:78442"/>
        <dbReference type="ChEBI" id="CHEBI:78494"/>
        <dbReference type="ChEBI" id="CHEBI:133043"/>
        <dbReference type="EC" id="2.3.2.6"/>
    </reaction>
</comment>
<dbReference type="NCBIfam" id="TIGR00667">
    <property type="entry name" value="aat"/>
    <property type="match status" value="1"/>
</dbReference>
<dbReference type="PANTHER" id="PTHR30098:SF2">
    <property type="entry name" value="LEUCYL_PHENYLALANYL-TRNA--PROTEIN TRANSFERASE"/>
    <property type="match status" value="1"/>
</dbReference>
<comment type="similarity">
    <text evidence="4">Belongs to the L/F-transferase family.</text>
</comment>
<evidence type="ECO:0000256" key="3">
    <source>
        <dbReference type="ARBA" id="ARBA00023315"/>
    </source>
</evidence>
<keyword evidence="3 4" id="KW-0012">Acyltransferase</keyword>
<evidence type="ECO:0000256" key="4">
    <source>
        <dbReference type="HAMAP-Rule" id="MF_00688"/>
    </source>
</evidence>
<name>A0A1H0KKT9_9ACTN</name>
<protein>
    <recommendedName>
        <fullName evidence="4">Leucyl/phenylalanyl-tRNA--protein transferase</fullName>
        <ecNumber evidence="4">2.3.2.6</ecNumber>
    </recommendedName>
    <alternativeName>
        <fullName evidence="4">L/F-transferase</fullName>
    </alternativeName>
    <alternativeName>
        <fullName evidence="4">Leucyltransferase</fullName>
    </alternativeName>
    <alternativeName>
        <fullName evidence="4">Phenyalanyltransferase</fullName>
    </alternativeName>
</protein>
<organism evidence="5 6">
    <name type="scientific">Nocardioides szechwanensis</name>
    <dbReference type="NCBI Taxonomy" id="1005944"/>
    <lineage>
        <taxon>Bacteria</taxon>
        <taxon>Bacillati</taxon>
        <taxon>Actinomycetota</taxon>
        <taxon>Actinomycetes</taxon>
        <taxon>Propionibacteriales</taxon>
        <taxon>Nocardioidaceae</taxon>
        <taxon>Nocardioides</taxon>
    </lineage>
</organism>
<dbReference type="InterPro" id="IPR004616">
    <property type="entry name" value="Leu/Phe-tRNA_Trfase"/>
</dbReference>
<gene>
    <name evidence="4" type="primary">aat</name>
    <name evidence="5" type="ORF">SAMN05192576_0063</name>
</gene>
<dbReference type="GO" id="GO:0030163">
    <property type="term" value="P:protein catabolic process"/>
    <property type="evidence" value="ECO:0007669"/>
    <property type="project" value="UniProtKB-UniRule"/>
</dbReference>